<sequence length="663" mass="70949">MSTRPKAAAMGLPIRELEHVKALVAGLLAQPDEKVNNAGKLVGVLSRSTTQDAALAAIRGLRQFFLAVFEDGELTARRKQDSSEAAEQSPEDVLQQWRLRQYLLYQQRLLALLQQKAPAEVQVAALSALLEAVREEKIGVFGNRLYLQVLAAIVRSRHASAEVMGLLATKYLPCADVRYYTLRGIDKLAQLNAARAAAHAASDDELESEDVGDAVAAGSDAADVGGPDLARNLYDVLIHVAPGFPPSVSKQSEGEEGAADDSTQGVQSWCGAAEVGAVAAATGRESSNKRRRRRRQEAESGAAKPAAGVEAVGWMSPALQKKAFSAAWLSFLRMPLPEDIYRKVLVKLHDGVIPHLAEPLLLSDFLTHSLDKGGLLGMLALNGIFVLVTKHGLEYPAFYQRLYGLLQADVFLAKNRVRFFQLADVFLASGMVPAYTAAAFAKRFARLSLTAPPAGARVAIAFIHNLLRRHPSCNVLLHRPPRKPAADAKQAADQPIAAPDAPASGGEHAAASADTVAANAKGDAKGQAADPLRQASDAATAGGAEASVTGEAAKLLGEDVFLAEEGDPAKSSAIESSLWEVDSLHHHYSPQVAAFVAILDKDLRDRKKTAEVDIAPLLSESYGSLITQEAERRLKSVPTAFYHKPPTKLFDANSATDFEGWEL</sequence>
<evidence type="ECO:0000256" key="1">
    <source>
        <dbReference type="ARBA" id="ARBA00007797"/>
    </source>
</evidence>
<organism evidence="4 5">
    <name type="scientific">[Myrmecia] bisecta</name>
    <dbReference type="NCBI Taxonomy" id="41462"/>
    <lineage>
        <taxon>Eukaryota</taxon>
        <taxon>Viridiplantae</taxon>
        <taxon>Chlorophyta</taxon>
        <taxon>core chlorophytes</taxon>
        <taxon>Trebouxiophyceae</taxon>
        <taxon>Trebouxiales</taxon>
        <taxon>Trebouxiaceae</taxon>
        <taxon>Myrmecia</taxon>
    </lineage>
</organism>
<gene>
    <name evidence="4" type="ORF">WJX72_010079</name>
</gene>
<dbReference type="AlphaFoldDB" id="A0AAW1QT15"/>
<feature type="compositionally biased region" description="Low complexity" evidence="2">
    <location>
        <begin position="535"/>
        <end position="544"/>
    </location>
</feature>
<dbReference type="GO" id="GO:0032040">
    <property type="term" value="C:small-subunit processome"/>
    <property type="evidence" value="ECO:0007669"/>
    <property type="project" value="TreeGrafter"/>
</dbReference>
<comment type="caution">
    <text evidence="4">The sequence shown here is derived from an EMBL/GenBank/DDBJ whole genome shotgun (WGS) entry which is preliminary data.</text>
</comment>
<protein>
    <recommendedName>
        <fullName evidence="3">CCAAT-binding factor domain-containing protein</fullName>
    </recommendedName>
</protein>
<reference evidence="4 5" key="1">
    <citation type="journal article" date="2024" name="Nat. Commun.">
        <title>Phylogenomics reveals the evolutionary origins of lichenization in chlorophyte algae.</title>
        <authorList>
            <person name="Puginier C."/>
            <person name="Libourel C."/>
            <person name="Otte J."/>
            <person name="Skaloud P."/>
            <person name="Haon M."/>
            <person name="Grisel S."/>
            <person name="Petersen M."/>
            <person name="Berrin J.G."/>
            <person name="Delaux P.M."/>
            <person name="Dal Grande F."/>
            <person name="Keller J."/>
        </authorList>
    </citation>
    <scope>NUCLEOTIDE SEQUENCE [LARGE SCALE GENOMIC DNA]</scope>
    <source>
        <strain evidence="4 5">SAG 2043</strain>
    </source>
</reference>
<dbReference type="InterPro" id="IPR005612">
    <property type="entry name" value="CCAAT-binding_factor"/>
</dbReference>
<feature type="region of interest" description="Disordered" evidence="2">
    <location>
        <begin position="477"/>
        <end position="544"/>
    </location>
</feature>
<dbReference type="GO" id="GO:0030692">
    <property type="term" value="C:Noc4p-Nop14p complex"/>
    <property type="evidence" value="ECO:0007669"/>
    <property type="project" value="TreeGrafter"/>
</dbReference>
<dbReference type="InterPro" id="IPR027193">
    <property type="entry name" value="Noc4"/>
</dbReference>
<accession>A0AAW1QT15</accession>
<dbReference type="Pfam" id="PF03914">
    <property type="entry name" value="CBF"/>
    <property type="match status" value="1"/>
</dbReference>
<proteinExistence type="inferred from homology"/>
<dbReference type="PANTHER" id="PTHR12455:SF0">
    <property type="entry name" value="NUCLEOLAR COMPLEX PROTEIN 4 HOMOLOG"/>
    <property type="match status" value="1"/>
</dbReference>
<dbReference type="Proteomes" id="UP001489004">
    <property type="component" value="Unassembled WGS sequence"/>
</dbReference>
<feature type="compositionally biased region" description="Low complexity" evidence="2">
    <location>
        <begin position="487"/>
        <end position="520"/>
    </location>
</feature>
<name>A0AAW1QT15_9CHLO</name>
<dbReference type="PANTHER" id="PTHR12455">
    <property type="entry name" value="NUCLEOLAR COMPLEX PROTEIN 4"/>
    <property type="match status" value="1"/>
</dbReference>
<evidence type="ECO:0000313" key="4">
    <source>
        <dbReference type="EMBL" id="KAK9824409.1"/>
    </source>
</evidence>
<evidence type="ECO:0000259" key="3">
    <source>
        <dbReference type="Pfam" id="PF03914"/>
    </source>
</evidence>
<evidence type="ECO:0000256" key="2">
    <source>
        <dbReference type="SAM" id="MobiDB-lite"/>
    </source>
</evidence>
<feature type="region of interest" description="Disordered" evidence="2">
    <location>
        <begin position="280"/>
        <end position="304"/>
    </location>
</feature>
<dbReference type="EMBL" id="JALJOR010000002">
    <property type="protein sequence ID" value="KAK9824409.1"/>
    <property type="molecule type" value="Genomic_DNA"/>
</dbReference>
<comment type="similarity">
    <text evidence="1">Belongs to the CBF/MAK21 family.</text>
</comment>
<keyword evidence="5" id="KW-1185">Reference proteome</keyword>
<dbReference type="GO" id="GO:0042254">
    <property type="term" value="P:ribosome biogenesis"/>
    <property type="evidence" value="ECO:0007669"/>
    <property type="project" value="InterPro"/>
</dbReference>
<feature type="domain" description="CCAAT-binding factor" evidence="3">
    <location>
        <begin position="378"/>
        <end position="595"/>
    </location>
</feature>
<evidence type="ECO:0000313" key="5">
    <source>
        <dbReference type="Proteomes" id="UP001489004"/>
    </source>
</evidence>